<dbReference type="Proteomes" id="UP001603857">
    <property type="component" value="Unassembled WGS sequence"/>
</dbReference>
<keyword evidence="3" id="KW-1185">Reference proteome</keyword>
<comment type="caution">
    <text evidence="2">The sequence shown here is derived from an EMBL/GenBank/DDBJ whole genome shotgun (WGS) entry which is preliminary data.</text>
</comment>
<dbReference type="EMBL" id="JBGMDY010000005">
    <property type="protein sequence ID" value="KAL2333893.1"/>
    <property type="molecule type" value="Genomic_DNA"/>
</dbReference>
<evidence type="ECO:0000313" key="2">
    <source>
        <dbReference type="EMBL" id="KAL2333893.1"/>
    </source>
</evidence>
<proteinExistence type="predicted"/>
<organism evidence="2 3">
    <name type="scientific">Flemingia macrophylla</name>
    <dbReference type="NCBI Taxonomy" id="520843"/>
    <lineage>
        <taxon>Eukaryota</taxon>
        <taxon>Viridiplantae</taxon>
        <taxon>Streptophyta</taxon>
        <taxon>Embryophyta</taxon>
        <taxon>Tracheophyta</taxon>
        <taxon>Spermatophyta</taxon>
        <taxon>Magnoliopsida</taxon>
        <taxon>eudicotyledons</taxon>
        <taxon>Gunneridae</taxon>
        <taxon>Pentapetalae</taxon>
        <taxon>rosids</taxon>
        <taxon>fabids</taxon>
        <taxon>Fabales</taxon>
        <taxon>Fabaceae</taxon>
        <taxon>Papilionoideae</taxon>
        <taxon>50 kb inversion clade</taxon>
        <taxon>NPAAA clade</taxon>
        <taxon>indigoferoid/millettioid clade</taxon>
        <taxon>Phaseoleae</taxon>
        <taxon>Flemingia</taxon>
    </lineage>
</organism>
<reference evidence="2 3" key="1">
    <citation type="submission" date="2024-08" db="EMBL/GenBank/DDBJ databases">
        <title>Insights into the chromosomal genome structure of Flemingia macrophylla.</title>
        <authorList>
            <person name="Ding Y."/>
            <person name="Zhao Y."/>
            <person name="Bi W."/>
            <person name="Wu M."/>
            <person name="Zhao G."/>
            <person name="Gong Y."/>
            <person name="Li W."/>
            <person name="Zhang P."/>
        </authorList>
    </citation>
    <scope>NUCLEOTIDE SEQUENCE [LARGE SCALE GENOMIC DNA]</scope>
    <source>
        <strain evidence="2">DYQJB</strain>
        <tissue evidence="2">Leaf</tissue>
    </source>
</reference>
<protein>
    <submittedName>
        <fullName evidence="2">Uncharacterized protein</fullName>
    </submittedName>
</protein>
<accession>A0ABD1MDM2</accession>
<keyword evidence="1" id="KW-0175">Coiled coil</keyword>
<feature type="coiled-coil region" evidence="1">
    <location>
        <begin position="16"/>
        <end position="96"/>
    </location>
</feature>
<name>A0ABD1MDM2_9FABA</name>
<evidence type="ECO:0000256" key="1">
    <source>
        <dbReference type="SAM" id="Coils"/>
    </source>
</evidence>
<dbReference type="AlphaFoldDB" id="A0ABD1MDM2"/>
<evidence type="ECO:0000313" key="3">
    <source>
        <dbReference type="Proteomes" id="UP001603857"/>
    </source>
</evidence>
<gene>
    <name evidence="2" type="ORF">Fmac_015106</name>
</gene>
<sequence>MLDVPTQEMEKVMGEVSKWKNDAAAKDAELKKMKEEVVVEVRKLQAALEESEAARGEAVRHLADIRNDLDRMEAEKQRAINTLERLEAEDAQAKEEEKANIVVVEHQGGFDHAIRLVKYHFPDFDTSIFDMEIDVHKGQLMKIIDMLDDDE</sequence>